<dbReference type="InterPro" id="IPR053940">
    <property type="entry name" value="UTP25_NTPase-like"/>
</dbReference>
<evidence type="ECO:0000256" key="7">
    <source>
        <dbReference type="ARBA" id="ARBA00022574"/>
    </source>
</evidence>
<dbReference type="PROSITE" id="PS50294">
    <property type="entry name" value="WD_REPEATS_REGION"/>
    <property type="match status" value="1"/>
</dbReference>
<dbReference type="Pfam" id="PF23869">
    <property type="entry name" value="Beta-prop_WDR75_1st"/>
    <property type="match status" value="1"/>
</dbReference>
<evidence type="ECO:0000313" key="18">
    <source>
        <dbReference type="Proteomes" id="UP000310685"/>
    </source>
</evidence>
<feature type="region of interest" description="Disordered" evidence="13">
    <location>
        <begin position="961"/>
        <end position="1047"/>
    </location>
</feature>
<dbReference type="Pfam" id="PF00400">
    <property type="entry name" value="WD40"/>
    <property type="match status" value="1"/>
</dbReference>
<feature type="domain" description="UTP25 C-terminal" evidence="14">
    <location>
        <begin position="1386"/>
        <end position="1485"/>
    </location>
</feature>
<keyword evidence="7 12" id="KW-0853">WD repeat</keyword>
<evidence type="ECO:0000256" key="3">
    <source>
        <dbReference type="ARBA" id="ARBA00009223"/>
    </source>
</evidence>
<proteinExistence type="inferred from homology"/>
<dbReference type="PANTHER" id="PTHR12933">
    <property type="entry name" value="ORF PROTEIN-RELATED"/>
    <property type="match status" value="1"/>
</dbReference>
<dbReference type="GO" id="GO:0034511">
    <property type="term" value="F:U3 snoRNA binding"/>
    <property type="evidence" value="ECO:0007669"/>
    <property type="project" value="InterPro"/>
</dbReference>
<dbReference type="Pfam" id="PF22916">
    <property type="entry name" value="UTP25_NTPase-like"/>
    <property type="match status" value="1"/>
</dbReference>
<name>A0A4T0MEK5_9BASI</name>
<dbReference type="Pfam" id="PF06862">
    <property type="entry name" value="Utp25_C"/>
    <property type="match status" value="1"/>
</dbReference>
<feature type="compositionally biased region" description="Acidic residues" evidence="13">
    <location>
        <begin position="1024"/>
        <end position="1034"/>
    </location>
</feature>
<reference evidence="17 18" key="1">
    <citation type="submission" date="2019-03" db="EMBL/GenBank/DDBJ databases">
        <title>Sequencing 25 genomes of Wallemia mellicola.</title>
        <authorList>
            <person name="Gostincar C."/>
        </authorList>
    </citation>
    <scope>NUCLEOTIDE SEQUENCE [LARGE SCALE GENOMIC DNA]</scope>
    <source>
        <strain evidence="17 18">EXF-6152</strain>
    </source>
</reference>
<evidence type="ECO:0000256" key="6">
    <source>
        <dbReference type="ARBA" id="ARBA00022552"/>
    </source>
</evidence>
<gene>
    <name evidence="17" type="ORF">E3Q22_00909</name>
</gene>
<evidence type="ECO:0000256" key="11">
    <source>
        <dbReference type="ARBA" id="ARBA00031846"/>
    </source>
</evidence>
<evidence type="ECO:0000256" key="8">
    <source>
        <dbReference type="ARBA" id="ARBA00022737"/>
    </source>
</evidence>
<evidence type="ECO:0000256" key="10">
    <source>
        <dbReference type="ARBA" id="ARBA00023274"/>
    </source>
</evidence>
<comment type="subcellular location">
    <subcellularLocation>
        <location evidence="2">Nucleus</location>
        <location evidence="2">Nucleolus</location>
    </subcellularLocation>
</comment>
<keyword evidence="9" id="KW-0539">Nucleus</keyword>
<dbReference type="InterPro" id="IPR010678">
    <property type="entry name" value="UTP25"/>
</dbReference>
<dbReference type="SMART" id="SM00320">
    <property type="entry name" value="WD40"/>
    <property type="match status" value="4"/>
</dbReference>
<comment type="function">
    <text evidence="1">DEAD-box RNA helicase-like protein required for pre-18S rRNA processing, specifically at sites A0, A1, and A2.</text>
</comment>
<dbReference type="InterPro" id="IPR036322">
    <property type="entry name" value="WD40_repeat_dom_sf"/>
</dbReference>
<keyword evidence="8" id="KW-0677">Repeat</keyword>
<dbReference type="InterPro" id="IPR015943">
    <property type="entry name" value="WD40/YVTN_repeat-like_dom_sf"/>
</dbReference>
<dbReference type="Pfam" id="PF23769">
    <property type="entry name" value="Beta-prop_WDR75_2nd"/>
    <property type="match status" value="1"/>
</dbReference>
<comment type="similarity">
    <text evidence="3">Belongs to the UTP25 family.</text>
</comment>
<dbReference type="PANTHER" id="PTHR12933:SF0">
    <property type="entry name" value="U3 SMALL NUCLEOLAR RNA-ASSOCIATED PROTEIN 25 HOMOLOG"/>
    <property type="match status" value="1"/>
</dbReference>
<feature type="domain" description="WD repeat-containing protein 75 second beta-propeller" evidence="16">
    <location>
        <begin position="476"/>
        <end position="605"/>
    </location>
</feature>
<evidence type="ECO:0000256" key="13">
    <source>
        <dbReference type="SAM" id="MobiDB-lite"/>
    </source>
</evidence>
<keyword evidence="6" id="KW-0698">rRNA processing</keyword>
<dbReference type="InterPro" id="IPR057644">
    <property type="entry name" value="Beta-prop_WDR75_2nd"/>
</dbReference>
<feature type="repeat" description="WD" evidence="12">
    <location>
        <begin position="307"/>
        <end position="348"/>
    </location>
</feature>
<protein>
    <recommendedName>
        <fullName evidence="4">U3 small nucleolar RNA-associated protein 25</fullName>
    </recommendedName>
    <alternativeName>
        <fullName evidence="11">U three protein 25</fullName>
    </alternativeName>
</protein>
<keyword evidence="10" id="KW-0687">Ribonucleoprotein</keyword>
<dbReference type="GO" id="GO:0019843">
    <property type="term" value="F:rRNA binding"/>
    <property type="evidence" value="ECO:0007669"/>
    <property type="project" value="TreeGrafter"/>
</dbReference>
<evidence type="ECO:0000256" key="9">
    <source>
        <dbReference type="ARBA" id="ARBA00023242"/>
    </source>
</evidence>
<evidence type="ECO:0000259" key="14">
    <source>
        <dbReference type="Pfam" id="PF06862"/>
    </source>
</evidence>
<dbReference type="GO" id="GO:0032040">
    <property type="term" value="C:small-subunit processome"/>
    <property type="evidence" value="ECO:0007669"/>
    <property type="project" value="TreeGrafter"/>
</dbReference>
<dbReference type="SUPFAM" id="SSF50960">
    <property type="entry name" value="TolB, C-terminal domain"/>
    <property type="match status" value="1"/>
</dbReference>
<accession>A0A4T0MEK5</accession>
<dbReference type="InterPro" id="IPR001680">
    <property type="entry name" value="WD40_rpt"/>
</dbReference>
<feature type="compositionally biased region" description="Basic and acidic residues" evidence="13">
    <location>
        <begin position="984"/>
        <end position="1001"/>
    </location>
</feature>
<dbReference type="GO" id="GO:0000462">
    <property type="term" value="P:maturation of SSU-rRNA from tricistronic rRNA transcript (SSU-rRNA, 5.8S rRNA, LSU-rRNA)"/>
    <property type="evidence" value="ECO:0007669"/>
    <property type="project" value="TreeGrafter"/>
</dbReference>
<evidence type="ECO:0000256" key="12">
    <source>
        <dbReference type="PROSITE-ProRule" id="PRU00221"/>
    </source>
</evidence>
<evidence type="ECO:0000259" key="16">
    <source>
        <dbReference type="Pfam" id="PF23769"/>
    </source>
</evidence>
<feature type="domain" description="UTP25 NTP hydrolase-like" evidence="15">
    <location>
        <begin position="1108"/>
        <end position="1375"/>
    </location>
</feature>
<dbReference type="Proteomes" id="UP000310685">
    <property type="component" value="Unassembled WGS sequence"/>
</dbReference>
<dbReference type="SUPFAM" id="SSF50978">
    <property type="entry name" value="WD40 repeat-like"/>
    <property type="match status" value="1"/>
</dbReference>
<dbReference type="InterPro" id="IPR053939">
    <property type="entry name" value="UTP25_C"/>
</dbReference>
<comment type="caution">
    <text evidence="17">The sequence shown here is derived from an EMBL/GenBank/DDBJ whole genome shotgun (WGS) entry which is preliminary data.</text>
</comment>
<evidence type="ECO:0000256" key="5">
    <source>
        <dbReference type="ARBA" id="ARBA00022517"/>
    </source>
</evidence>
<feature type="compositionally biased region" description="Polar residues" evidence="13">
    <location>
        <begin position="1036"/>
        <end position="1047"/>
    </location>
</feature>
<dbReference type="EMBL" id="SPRC01000006">
    <property type="protein sequence ID" value="TIB81603.1"/>
    <property type="molecule type" value="Genomic_DNA"/>
</dbReference>
<dbReference type="Gene3D" id="2.130.10.10">
    <property type="entry name" value="YVTN repeat-like/Quinoprotein amine dehydrogenase"/>
    <property type="match status" value="2"/>
</dbReference>
<evidence type="ECO:0000259" key="15">
    <source>
        <dbReference type="Pfam" id="PF22916"/>
    </source>
</evidence>
<evidence type="ECO:0000256" key="4">
    <source>
        <dbReference type="ARBA" id="ARBA00015422"/>
    </source>
</evidence>
<evidence type="ECO:0000313" key="17">
    <source>
        <dbReference type="EMBL" id="TIB81603.1"/>
    </source>
</evidence>
<evidence type="ECO:0000256" key="1">
    <source>
        <dbReference type="ARBA" id="ARBA00002883"/>
    </source>
</evidence>
<dbReference type="PROSITE" id="PS50082">
    <property type="entry name" value="WD_REPEATS_2"/>
    <property type="match status" value="1"/>
</dbReference>
<sequence length="1508" mass="169917">MSTVEDFMNKERLEAIQSGRSIDHPHQQNKPGISLISDTLNSLRIQSARKLPTKFISSPSSTITPSVDGKYVFVANQSSIEIHNHSHLIHTINNAHNAKITSIQTLHYDKHKIITAALDGAIILWDTLDFSPIKHITYYSPISHLLVQQSQSDRNQTILFIALNKIAQRSRAADGSDRPPVINTVYYKYTWSHNKSVKKQSLLLGQTRPPTSVNLNDDILTAQCGKKLNVSQHNLVDKRSFVKWVNPEKQMQAALDPLNEFYVTSELSSGKIHLWPYSVIASELPAKPQVYSFNHPGFQNNCPTEVLHWHSHPIKALTFTPNGSFLLSGGDEGVLVRWHVRQTNGRLAKKDFLPRLGAGISYIVCNDETNWIVGLVDGSKVYVDGAQWRVDHVVRGLVIPSVPNHHERIPITNTHDGKLIFPSSHPSVLQIYDINNNTSEELEVSPNNRIVNKGDFHDNSQFNIQGRVEDVSSCRDWLATVDSASVKIWQIDQESGKYQLNTRIDKPHGDSAVTQVSWSNSSKGVPVLATIGEDRKCRLWKAEPLEYRPKALGKIKSIIREGQVSFSLFATLNYKDEEMNNVFFSPDSSLLVMVHPSTISLWNPTAVYTGKNAPSLLRVLSGEGVTLNEGVFVGSSYIAVRATAGAGEACHGVCLVYNLTNCKCIYTHSFAYTTPQILAHSSANKFALFSGATRPRMNTQDNEKEAEREKVLSKSAIATQMTTFTITNEGLIEREEVTEFDNSYFKFAFMPLSEGFNLVGLATTHENRVRNFAHSQTYVMGSAGAVLIGDQASKFDLRRDEIKQDQSGNMFEEIFGKFDDHLALFRDNEMEKDNAFINANEAGSKRTIKNLFDGPSHLLPGPEMLYGDFLEGFLPKRVNNVDDSKTTSIIYEDTPNGDIKMQEDDISGAEIQRNRHIDSSEVKLMTQIYETSWFAIIMAKTSTNEDLATKLLTMINVSASKSTQPKRIRFDNPELQKTSKKKKLSEDTEKTEKTERTEKKSPTKKKKNAQEVQDNTEEKPEETAPQEDDDEEGLDTLSSHFGPTPTNLRDELLARVVDHRWDSLPSNGPLGRCTEVGLGASPNENVYISPRFTQAKHNKDLLKLLGSYKDVLSSHLTEAEHAKMRKNLSLHIHNHLFRTRRRVLKNNEKLAHFHADDENKGKEAPECTDQGFTRPKVLILTPFRHNALEWLKDLIDNAPTSQTDNKGRLFQEFSLPKGAIDKIASSPPGTYPPDHVSTFVGNIDDNFKLGVKLTRKSFKPYAEFYSSDIILASPLGLKLAMEKSKDTDYLSSIEIVVGDKLDVITMQNWQHLTEIFENLNNIPKEGHGCDFARVKPWYLDNKARYLRQSVLMAGYETPEMRNLFNKHCNNVDGKIRTETRFNGVLGDVAEGVKSSFYRFDADNLLDEPDARFAYFKEKTLPSLKKSAVSSSSTIIFVSSYFDFVRLRNYLKASDVKFAGLSEYSTNKEISRVRTAFFKNEVNFLLRIVGTTDAKMMVKQGTDDRFSYN</sequence>
<keyword evidence="5" id="KW-0690">Ribosome biogenesis</keyword>
<organism evidence="17 18">
    <name type="scientific">Wallemia mellicola</name>
    <dbReference type="NCBI Taxonomy" id="1708541"/>
    <lineage>
        <taxon>Eukaryota</taxon>
        <taxon>Fungi</taxon>
        <taxon>Dikarya</taxon>
        <taxon>Basidiomycota</taxon>
        <taxon>Wallemiomycotina</taxon>
        <taxon>Wallemiomycetes</taxon>
        <taxon>Wallemiales</taxon>
        <taxon>Wallemiaceae</taxon>
        <taxon>Wallemia</taxon>
    </lineage>
</organism>
<evidence type="ECO:0000256" key="2">
    <source>
        <dbReference type="ARBA" id="ARBA00004604"/>
    </source>
</evidence>